<dbReference type="PANTHER" id="PTHR47396">
    <property type="entry name" value="TYPE I RESTRICTION ENZYME ECOKI R PROTEIN"/>
    <property type="match status" value="1"/>
</dbReference>
<sequence length="1642" mass="179810">MASVHEVIEAFRKAPSNSERGTLFEQLMVRYLQLDPTLAQQYDQVWRWADWPGRDGKPDTGIDLVARERDTGKYTAIQCKFYEPTHTLAKADIDSFFTASGKKPFTNRVIISTTDKWGPHAEEALDDQTIPVQRIGLAEIAEAPIDWDIAWPAGNLEIELAPAVKHTPRKHQQEAIDAVFRGFAAGNDRGKLIMACGTGKTFTALKIAERTAAEAGGSARILFAVPSISLLSQTLREWTAQTTLDMRAFAVCSDSKVSRAAEDIAAHDVAVPVTTDPVRLASEMAHRKRAKGLTVVFTTYQSLPVIAGAQQDGVDPFDVIICDEAHRTTGVTLAGADESHFVRIHDNNYIRSTRRLYMTATPRIYDEAVRAKADEHAAEITSMDDDAVYGPELHRLSFGQAVERGLLTDYKVLVLTVDEDMVAAPLQAQMSAGFGELRLDDASKIVGCWNGLAKRAGTAPGGEGFTPGEPPMQRAVAFAENIKASTQLAGVFPAVVDGYRDMLDSSRDDGKPVDTTNLDLACEVRHVDGTFNALQRGRELAWLKAPIPAGECRILSNARCLSEGVDVPALDAVLFLHPRNSVVDVVQSVGRVMRKAEGKDYGYIILPVAVPAGVAPEKALADNQRFKVVWQVLNALRAHDDRFNAIVNSIALNTPTEAGADAGQGTEAILGGHIGPTTTPNPASTGGETETTEPGDGVDPYATDPAAADRELAKQMALFSLSEWQEAIYARIVTKVGTRTYWEDWAHDVADIAAALISRIRAVLADADQTIADGFDRFVTGLRDNLNDSIGDDDAISMLAQHLITKPVFDALFAGHEFAAHNPVSITMQAMVDLLGAAGLEAETARLEGFYASVRVRASEVTTPEGKQAVIAELYEKFFKLGFARQAEALGIVYTPVQIVDFILRAADQASREAFGRGITDAGVHVLDPFTGTGTFLTRLLQSGLIDRDDLARKYAGELHANEIMLLAYYIAAVNIETTFHALPEVDGDGGYRPFEGIVLADTFQITEDGDSLDDVMFPQNNERILRQLGVPINIIVGNPPYSVGQNSANDLNANIAYPTLDTRITGTYAKRSTAQLKNSLYDSYLRAFRWATDRIGDAGIVAFVSNGGWIDGNTADGIRLSLAQEYARIYVYNLRGNQRTAGELSRKEGGKVFGAGSRNTVAIFLGVKNPAHTGSCEVFYHDIGDYLSRDDKLDLVDNATLTSLDWTAVTPNAHGDWLGQRDDTFSTWPTIGDKRGKTANEKVFALYSGGLKTNRDSWSVNYSRSVVVANIEQLSHVYESDRVRLIAEPDSDLTIDKTVMNWHHSLMKDVRAGKSLKVDAEGFRTNLYRPFCKQNTYLDSALGTPGLLRRMFPTPHHTNIGILVMAPRESVAFAALATDTLPDLSFFTYTAQFFPRWTYEKAAATDGHLDLATYGGEVDEWGYRRIDNITDAIQDLFAEALGGPVSKDDIFSYVYGLLHDPAYRHAYAVDLKKMLPHIPTPETRERFDQLADAGRRLAELHIGYEDVEPYPVDVQLKAGADQAGRETWRVQKMKWAKTTDPESGKKVDDHTAIVYNPKVTIAGIPAAAERYLLGSRSALGWILDRYQVKTDKASGIVNDPNDWADEHDDPRYIVDLIGQVTTVATETMVIVDSLADPGMTS</sequence>
<evidence type="ECO:0000313" key="4">
    <source>
        <dbReference type="Proteomes" id="UP001500839"/>
    </source>
</evidence>
<dbReference type="InterPro" id="IPR014001">
    <property type="entry name" value="Helicase_ATP-bd"/>
</dbReference>
<dbReference type="SUPFAM" id="SSF53335">
    <property type="entry name" value="S-adenosyl-L-methionine-dependent methyltransferases"/>
    <property type="match status" value="1"/>
</dbReference>
<dbReference type="EMBL" id="BAABKQ010000003">
    <property type="protein sequence ID" value="GAA4826262.1"/>
    <property type="molecule type" value="Genomic_DNA"/>
</dbReference>
<dbReference type="InterPro" id="IPR041635">
    <property type="entry name" value="Type_ISP_LLaBIII_C"/>
</dbReference>
<dbReference type="InterPro" id="IPR002052">
    <property type="entry name" value="DNA_methylase_N6_adenine_CS"/>
</dbReference>
<gene>
    <name evidence="3" type="ORF">GCM10023353_39270</name>
</gene>
<feature type="domain" description="Helicase ATP-binding" evidence="2">
    <location>
        <begin position="181"/>
        <end position="380"/>
    </location>
</feature>
<dbReference type="SMART" id="SM00487">
    <property type="entry name" value="DEXDc"/>
    <property type="match status" value="1"/>
</dbReference>
<dbReference type="PANTHER" id="PTHR47396:SF1">
    <property type="entry name" value="ATP-DEPENDENT HELICASE IRC3-RELATED"/>
    <property type="match status" value="1"/>
</dbReference>
<protein>
    <submittedName>
        <fullName evidence="3">DEAD/DEAH box helicase</fullName>
    </submittedName>
</protein>
<dbReference type="InterPro" id="IPR011335">
    <property type="entry name" value="Restrct_endonuc-II-like"/>
</dbReference>
<dbReference type="PROSITE" id="PS00092">
    <property type="entry name" value="N6_MTASE"/>
    <property type="match status" value="1"/>
</dbReference>
<dbReference type="InterPro" id="IPR006935">
    <property type="entry name" value="Helicase/UvrB_N"/>
</dbReference>
<dbReference type="SUPFAM" id="SSF52540">
    <property type="entry name" value="P-loop containing nucleoside triphosphate hydrolases"/>
    <property type="match status" value="2"/>
</dbReference>
<dbReference type="SUPFAM" id="SSF52980">
    <property type="entry name" value="Restriction endonuclease-like"/>
    <property type="match status" value="1"/>
</dbReference>
<dbReference type="Pfam" id="PF04851">
    <property type="entry name" value="ResIII"/>
    <property type="match status" value="1"/>
</dbReference>
<dbReference type="InterPro" id="IPR050742">
    <property type="entry name" value="Helicase_Restrict-Modif_Enz"/>
</dbReference>
<dbReference type="Pfam" id="PF18135">
    <property type="entry name" value="Type_ISP_C"/>
    <property type="match status" value="1"/>
</dbReference>
<evidence type="ECO:0000313" key="3">
    <source>
        <dbReference type="EMBL" id="GAA4826262.1"/>
    </source>
</evidence>
<keyword evidence="3" id="KW-0347">Helicase</keyword>
<dbReference type="PROSITE" id="PS51192">
    <property type="entry name" value="HELICASE_ATP_BIND_1"/>
    <property type="match status" value="1"/>
</dbReference>
<dbReference type="Pfam" id="PF00271">
    <property type="entry name" value="Helicase_C"/>
    <property type="match status" value="1"/>
</dbReference>
<name>A0ABP9D2P6_9ACTN</name>
<comment type="caution">
    <text evidence="3">The sequence shown here is derived from an EMBL/GenBank/DDBJ whole genome shotgun (WGS) entry which is preliminary data.</text>
</comment>
<reference evidence="4" key="1">
    <citation type="journal article" date="2019" name="Int. J. Syst. Evol. Microbiol.">
        <title>The Global Catalogue of Microorganisms (GCM) 10K type strain sequencing project: providing services to taxonomists for standard genome sequencing and annotation.</title>
        <authorList>
            <consortium name="The Broad Institute Genomics Platform"/>
            <consortium name="The Broad Institute Genome Sequencing Center for Infectious Disease"/>
            <person name="Wu L."/>
            <person name="Ma J."/>
        </authorList>
    </citation>
    <scope>NUCLEOTIDE SEQUENCE [LARGE SCALE GENOMIC DNA]</scope>
    <source>
        <strain evidence="4">JCM 18542</strain>
    </source>
</reference>
<feature type="compositionally biased region" description="Low complexity" evidence="1">
    <location>
        <begin position="685"/>
        <end position="697"/>
    </location>
</feature>
<keyword evidence="3" id="KW-0547">Nucleotide-binding</keyword>
<dbReference type="CDD" id="cd18785">
    <property type="entry name" value="SF2_C"/>
    <property type="match status" value="1"/>
</dbReference>
<dbReference type="Gene3D" id="3.40.50.150">
    <property type="entry name" value="Vaccinia Virus protein VP39"/>
    <property type="match status" value="1"/>
</dbReference>
<organism evidence="3 4">
    <name type="scientific">Tomitella cavernea</name>
    <dbReference type="NCBI Taxonomy" id="1387982"/>
    <lineage>
        <taxon>Bacteria</taxon>
        <taxon>Bacillati</taxon>
        <taxon>Actinomycetota</taxon>
        <taxon>Actinomycetes</taxon>
        <taxon>Mycobacteriales</taxon>
        <taxon>Tomitella</taxon>
    </lineage>
</organism>
<dbReference type="Proteomes" id="UP001500839">
    <property type="component" value="Unassembled WGS sequence"/>
</dbReference>
<dbReference type="InterPro" id="IPR029063">
    <property type="entry name" value="SAM-dependent_MTases_sf"/>
</dbReference>
<keyword evidence="3" id="KW-0378">Hydrolase</keyword>
<dbReference type="InterPro" id="IPR053980">
    <property type="entry name" value="ISP_coupler"/>
</dbReference>
<dbReference type="InterPro" id="IPR011856">
    <property type="entry name" value="tRNA_endonuc-like_dom_sf"/>
</dbReference>
<dbReference type="InterPro" id="IPR027417">
    <property type="entry name" value="P-loop_NTPase"/>
</dbReference>
<keyword evidence="3" id="KW-0067">ATP-binding</keyword>
<dbReference type="GO" id="GO:0004386">
    <property type="term" value="F:helicase activity"/>
    <property type="evidence" value="ECO:0007669"/>
    <property type="project" value="UniProtKB-KW"/>
</dbReference>
<dbReference type="Gene3D" id="3.40.1350.10">
    <property type="match status" value="1"/>
</dbReference>
<evidence type="ECO:0000259" key="2">
    <source>
        <dbReference type="PROSITE" id="PS51192"/>
    </source>
</evidence>
<dbReference type="InterPro" id="IPR039442">
    <property type="entry name" value="Mrr-like_dom"/>
</dbReference>
<dbReference type="RefSeq" id="WP_200175853.1">
    <property type="nucleotide sequence ID" value="NZ_BAABKQ010000003.1"/>
</dbReference>
<dbReference type="CDD" id="cd22333">
    <property type="entry name" value="LlaBIII_nuclease-like"/>
    <property type="match status" value="1"/>
</dbReference>
<dbReference type="Pfam" id="PF22240">
    <property type="entry name" value="ISP_coupler"/>
    <property type="match status" value="1"/>
</dbReference>
<dbReference type="Gene3D" id="3.40.50.300">
    <property type="entry name" value="P-loop containing nucleotide triphosphate hydrolases"/>
    <property type="match status" value="2"/>
</dbReference>
<keyword evidence="4" id="KW-1185">Reference proteome</keyword>
<proteinExistence type="predicted"/>
<feature type="region of interest" description="Disordered" evidence="1">
    <location>
        <begin position="673"/>
        <end position="699"/>
    </location>
</feature>
<accession>A0ABP9D2P6</accession>
<dbReference type="Pfam" id="PF13156">
    <property type="entry name" value="Mrr_cat_2"/>
    <property type="match status" value="1"/>
</dbReference>
<dbReference type="InterPro" id="IPR001650">
    <property type="entry name" value="Helicase_C-like"/>
</dbReference>
<dbReference type="PRINTS" id="PR00507">
    <property type="entry name" value="N12N6MTFRASE"/>
</dbReference>
<evidence type="ECO:0000256" key="1">
    <source>
        <dbReference type="SAM" id="MobiDB-lite"/>
    </source>
</evidence>